<name>A6I941_RAT</name>
<dbReference type="EMBL" id="CH473956">
    <property type="protein sequence ID" value="EDM17490.1"/>
    <property type="molecule type" value="Genomic_DNA"/>
</dbReference>
<gene>
    <name evidence="1 3" type="primary">Lat</name>
    <name evidence="1" type="ORF">rCG_39608</name>
</gene>
<dbReference type="InterPro" id="IPR008359">
    <property type="entry name" value="Linker_for_activat_Tcells_prot"/>
</dbReference>
<dbReference type="GO" id="GO:0007165">
    <property type="term" value="P:signal transduction"/>
    <property type="evidence" value="ECO:0007669"/>
    <property type="project" value="InterPro"/>
</dbReference>
<dbReference type="Pfam" id="PF15234">
    <property type="entry name" value="LAT"/>
    <property type="match status" value="1"/>
</dbReference>
<sequence>MEADALSPVELGLLLLPFVVMLLAALCVRCRELPASYDSASTESLYPRSILIKPPREFRDPGLPRGFLRLCLCPVHL</sequence>
<dbReference type="AlphaFoldDB" id="A6I941"/>
<protein>
    <submittedName>
        <fullName evidence="1">Linker for activation of T cells, isoform CRA_b</fullName>
    </submittedName>
</protein>
<evidence type="ECO:0000313" key="1">
    <source>
        <dbReference type="EMBL" id="EDM17490.1"/>
    </source>
</evidence>
<evidence type="ECO:0000313" key="2">
    <source>
        <dbReference type="Proteomes" id="UP000234681"/>
    </source>
</evidence>
<reference evidence="1 2" key="1">
    <citation type="submission" date="2005-09" db="EMBL/GenBank/DDBJ databases">
        <authorList>
            <person name="Mural R.J."/>
            <person name="Li P.W."/>
            <person name="Adams M.D."/>
            <person name="Amanatides P.G."/>
            <person name="Baden-Tillson H."/>
            <person name="Barnstead M."/>
            <person name="Chin S.H."/>
            <person name="Dew I."/>
            <person name="Evans C.A."/>
            <person name="Ferriera S."/>
            <person name="Flanigan M."/>
            <person name="Fosler C."/>
            <person name="Glodek A."/>
            <person name="Gu Z."/>
            <person name="Holt R.A."/>
            <person name="Jennings D."/>
            <person name="Kraft C.L."/>
            <person name="Lu F."/>
            <person name="Nguyen T."/>
            <person name="Nusskern D.R."/>
            <person name="Pfannkoch C.M."/>
            <person name="Sitter C."/>
            <person name="Sutton G.G."/>
            <person name="Venter J.C."/>
            <person name="Wang Z."/>
            <person name="Woodage T."/>
            <person name="Zheng X.H."/>
            <person name="Zhong F."/>
        </authorList>
    </citation>
    <scope>NUCLEOTIDE SEQUENCE [LARGE SCALE GENOMIC DNA]</scope>
    <source>
        <strain>BN</strain>
        <strain evidence="2">Sprague-Dawley</strain>
    </source>
</reference>
<evidence type="ECO:0000313" key="3">
    <source>
        <dbReference type="RGD" id="620802"/>
    </source>
</evidence>
<dbReference type="PANTHER" id="PTHR15586">
    <property type="entry name" value="LINKER FOR ACTIVATION OF T-CELLS FAMILY MEMBER 1"/>
    <property type="match status" value="1"/>
</dbReference>
<organism evidence="1 2">
    <name type="scientific">Rattus norvegicus</name>
    <name type="common">Rat</name>
    <dbReference type="NCBI Taxonomy" id="10116"/>
    <lineage>
        <taxon>Eukaryota</taxon>
        <taxon>Metazoa</taxon>
        <taxon>Chordata</taxon>
        <taxon>Craniata</taxon>
        <taxon>Vertebrata</taxon>
        <taxon>Euteleostomi</taxon>
        <taxon>Mammalia</taxon>
        <taxon>Eutheria</taxon>
        <taxon>Euarchontoglires</taxon>
        <taxon>Glires</taxon>
        <taxon>Rodentia</taxon>
        <taxon>Myomorpha</taxon>
        <taxon>Muroidea</taxon>
        <taxon>Muridae</taxon>
        <taxon>Murinae</taxon>
        <taxon>Rattus</taxon>
    </lineage>
</organism>
<dbReference type="PANTHER" id="PTHR15586:SF0">
    <property type="entry name" value="LINKER FOR ACTIVATION OF T-CELLS FAMILY MEMBER 1"/>
    <property type="match status" value="1"/>
</dbReference>
<dbReference type="RGD" id="620802">
    <property type="gene designation" value="Lat"/>
</dbReference>
<dbReference type="Proteomes" id="UP000234681">
    <property type="component" value="Chromosome 1"/>
</dbReference>
<accession>A6I941</accession>
<proteinExistence type="predicted"/>
<dbReference type="GO" id="GO:0016020">
    <property type="term" value="C:membrane"/>
    <property type="evidence" value="ECO:0007669"/>
    <property type="project" value="InterPro"/>
</dbReference>